<proteinExistence type="predicted"/>
<sequence>MLKEVYKCLLVMGSLYGNTCQLDQAPEHLQGVEALFLLFLQLGEDLMLGLVDDSKESLHPQTHMASYDLRPLTAHDRRKQSLATLDPSGNTVFSFGQCHITQGQLRLNTDQRVSRQ</sequence>
<organism evidence="1 2">
    <name type="scientific">Tachysurus vachellii</name>
    <name type="common">Darkbarbel catfish</name>
    <name type="synonym">Pelteobagrus vachellii</name>
    <dbReference type="NCBI Taxonomy" id="175792"/>
    <lineage>
        <taxon>Eukaryota</taxon>
        <taxon>Metazoa</taxon>
        <taxon>Chordata</taxon>
        <taxon>Craniata</taxon>
        <taxon>Vertebrata</taxon>
        <taxon>Euteleostomi</taxon>
        <taxon>Actinopterygii</taxon>
        <taxon>Neopterygii</taxon>
        <taxon>Teleostei</taxon>
        <taxon>Ostariophysi</taxon>
        <taxon>Siluriformes</taxon>
        <taxon>Bagridae</taxon>
        <taxon>Tachysurus</taxon>
    </lineage>
</organism>
<protein>
    <submittedName>
        <fullName evidence="1">Uncharacterized protein</fullName>
    </submittedName>
</protein>
<dbReference type="AlphaFoldDB" id="A0AA88NFD0"/>
<accession>A0AA88NFD0</accession>
<gene>
    <name evidence="1" type="ORF">Q7C36_005700</name>
</gene>
<dbReference type="Proteomes" id="UP001187315">
    <property type="component" value="Unassembled WGS sequence"/>
</dbReference>
<dbReference type="EMBL" id="JAVHJS010000005">
    <property type="protein sequence ID" value="KAK2857781.1"/>
    <property type="molecule type" value="Genomic_DNA"/>
</dbReference>
<name>A0AA88NFD0_TACVA</name>
<evidence type="ECO:0000313" key="1">
    <source>
        <dbReference type="EMBL" id="KAK2857781.1"/>
    </source>
</evidence>
<comment type="caution">
    <text evidence="1">The sequence shown here is derived from an EMBL/GenBank/DDBJ whole genome shotgun (WGS) entry which is preliminary data.</text>
</comment>
<keyword evidence="2" id="KW-1185">Reference proteome</keyword>
<reference evidence="1" key="1">
    <citation type="submission" date="2023-08" db="EMBL/GenBank/DDBJ databases">
        <title>Pelteobagrus vachellii genome.</title>
        <authorList>
            <person name="Liu H."/>
        </authorList>
    </citation>
    <scope>NUCLEOTIDE SEQUENCE</scope>
    <source>
        <strain evidence="1">PRFRI_2022a</strain>
        <tissue evidence="1">Muscle</tissue>
    </source>
</reference>
<evidence type="ECO:0000313" key="2">
    <source>
        <dbReference type="Proteomes" id="UP001187315"/>
    </source>
</evidence>